<gene>
    <name evidence="7" type="ORF">KQI86_01600</name>
</gene>
<feature type="transmembrane region" description="Helical" evidence="6">
    <location>
        <begin position="169"/>
        <end position="193"/>
    </location>
</feature>
<dbReference type="InterPro" id="IPR001182">
    <property type="entry name" value="FtsW/RodA"/>
</dbReference>
<dbReference type="PANTHER" id="PTHR30474">
    <property type="entry name" value="CELL CYCLE PROTEIN"/>
    <property type="match status" value="1"/>
</dbReference>
<keyword evidence="8" id="KW-1185">Reference proteome</keyword>
<evidence type="ECO:0000313" key="8">
    <source>
        <dbReference type="Proteomes" id="UP000726170"/>
    </source>
</evidence>
<evidence type="ECO:0000256" key="3">
    <source>
        <dbReference type="ARBA" id="ARBA00022960"/>
    </source>
</evidence>
<sequence>MQLMDSEVIKEYIDSLLKEIKNKEVHQEITYEILSHIEENYEHALETGLNSEESILQAIKSMGSPEETGQRLNKIHKGKLEWGIVVPSILMCLFGIFLMFFMASYVNNFTKGMAVKTVVSSIMGFILAVIFYIFDYRKIKKYCGKIFFAANLILLIQLLFPPINGAKKFITIGPITISTLQLSLFLICVSLPGVLEEVKAKNNKILFRLLAIYAIPSLLIFLTPSGMDFIIYTCIFMVLCINSKFSKKYITLILMIFIGGIIIQFDNFSYMINRITSFINKDPNGMGYIYDLMDSLIKSSGFLGNGIDSNIQLLPEPQGHFIFVYIVYTFGWIFALAIMALVVFFIVRMFATARVIKDSYGKLILMSFGTLFLIQFSLNILMNLNLIPLVNINCPFLSYGGTSMLLNISSIGLIMSIYKRKNYSPVIIN</sequence>
<comment type="subcellular location">
    <subcellularLocation>
        <location evidence="1">Membrane</location>
        <topology evidence="1">Multi-pass membrane protein</topology>
    </subcellularLocation>
</comment>
<organism evidence="7 8">
    <name type="scientific">Clostridium mobile</name>
    <dbReference type="NCBI Taxonomy" id="2841512"/>
    <lineage>
        <taxon>Bacteria</taxon>
        <taxon>Bacillati</taxon>
        <taxon>Bacillota</taxon>
        <taxon>Clostridia</taxon>
        <taxon>Eubacteriales</taxon>
        <taxon>Clostridiaceae</taxon>
        <taxon>Clostridium</taxon>
    </lineage>
</organism>
<feature type="transmembrane region" description="Helical" evidence="6">
    <location>
        <begin position="252"/>
        <end position="272"/>
    </location>
</feature>
<evidence type="ECO:0000256" key="2">
    <source>
        <dbReference type="ARBA" id="ARBA00022692"/>
    </source>
</evidence>
<feature type="transmembrane region" description="Helical" evidence="6">
    <location>
        <begin position="113"/>
        <end position="134"/>
    </location>
</feature>
<feature type="transmembrane region" description="Helical" evidence="6">
    <location>
        <begin position="80"/>
        <end position="101"/>
    </location>
</feature>
<keyword evidence="4 6" id="KW-1133">Transmembrane helix</keyword>
<evidence type="ECO:0000313" key="7">
    <source>
        <dbReference type="EMBL" id="MBU5483001.1"/>
    </source>
</evidence>
<feature type="transmembrane region" description="Helical" evidence="6">
    <location>
        <begin position="396"/>
        <end position="418"/>
    </location>
</feature>
<dbReference type="EMBL" id="JAHLQF010000001">
    <property type="protein sequence ID" value="MBU5483001.1"/>
    <property type="molecule type" value="Genomic_DNA"/>
</dbReference>
<keyword evidence="3" id="KW-0133">Cell shape</keyword>
<feature type="transmembrane region" description="Helical" evidence="6">
    <location>
        <begin position="229"/>
        <end position="245"/>
    </location>
</feature>
<feature type="transmembrane region" description="Helical" evidence="6">
    <location>
        <begin position="363"/>
        <end position="384"/>
    </location>
</feature>
<dbReference type="Proteomes" id="UP000726170">
    <property type="component" value="Unassembled WGS sequence"/>
</dbReference>
<keyword evidence="2 6" id="KW-0812">Transmembrane</keyword>
<feature type="transmembrane region" description="Helical" evidence="6">
    <location>
        <begin position="146"/>
        <end position="163"/>
    </location>
</feature>
<reference evidence="7 8" key="1">
    <citation type="submission" date="2021-06" db="EMBL/GenBank/DDBJ databases">
        <authorList>
            <person name="Sun Q."/>
            <person name="Li D."/>
        </authorList>
    </citation>
    <scope>NUCLEOTIDE SEQUENCE [LARGE SCALE GENOMIC DNA]</scope>
    <source>
        <strain evidence="7 8">MSJ-11</strain>
    </source>
</reference>
<evidence type="ECO:0000256" key="1">
    <source>
        <dbReference type="ARBA" id="ARBA00004141"/>
    </source>
</evidence>
<dbReference type="RefSeq" id="WP_216437407.1">
    <property type="nucleotide sequence ID" value="NZ_JAHLQF010000001.1"/>
</dbReference>
<protein>
    <submittedName>
        <fullName evidence="7">FtsW/RodA/SpoVE family cell cycle protein</fullName>
    </submittedName>
</protein>
<dbReference type="InterPro" id="IPR047928">
    <property type="entry name" value="Perm_prefix_1"/>
</dbReference>
<feature type="transmembrane region" description="Helical" evidence="6">
    <location>
        <begin position="205"/>
        <end position="223"/>
    </location>
</feature>
<evidence type="ECO:0000256" key="6">
    <source>
        <dbReference type="SAM" id="Phobius"/>
    </source>
</evidence>
<evidence type="ECO:0000256" key="5">
    <source>
        <dbReference type="ARBA" id="ARBA00023136"/>
    </source>
</evidence>
<accession>A0ABS6ECT6</accession>
<feature type="transmembrane region" description="Helical" evidence="6">
    <location>
        <begin position="322"/>
        <end position="351"/>
    </location>
</feature>
<dbReference type="PANTHER" id="PTHR30474:SF1">
    <property type="entry name" value="PEPTIDOGLYCAN GLYCOSYLTRANSFERASE MRDB"/>
    <property type="match status" value="1"/>
</dbReference>
<keyword evidence="5 6" id="KW-0472">Membrane</keyword>
<evidence type="ECO:0000256" key="4">
    <source>
        <dbReference type="ARBA" id="ARBA00022989"/>
    </source>
</evidence>
<name>A0ABS6ECT6_9CLOT</name>
<comment type="caution">
    <text evidence="7">The sequence shown here is derived from an EMBL/GenBank/DDBJ whole genome shotgun (WGS) entry which is preliminary data.</text>
</comment>
<proteinExistence type="predicted"/>
<dbReference type="Pfam" id="PF01098">
    <property type="entry name" value="FTSW_RODA_SPOVE"/>
    <property type="match status" value="1"/>
</dbReference>
<dbReference type="NCBIfam" id="NF038403">
    <property type="entry name" value="perm_prefix_1"/>
    <property type="match status" value="1"/>
</dbReference>